<proteinExistence type="predicted"/>
<dbReference type="EMBL" id="JAMQBK010000036">
    <property type="protein sequence ID" value="MCM2371718.1"/>
    <property type="molecule type" value="Genomic_DNA"/>
</dbReference>
<dbReference type="RefSeq" id="WP_250929349.1">
    <property type="nucleotide sequence ID" value="NZ_JAMQBK010000036.1"/>
</dbReference>
<organism evidence="2 3">
    <name type="scientific">Aporhodopirellula aestuarii</name>
    <dbReference type="NCBI Taxonomy" id="2950107"/>
    <lineage>
        <taxon>Bacteria</taxon>
        <taxon>Pseudomonadati</taxon>
        <taxon>Planctomycetota</taxon>
        <taxon>Planctomycetia</taxon>
        <taxon>Pirellulales</taxon>
        <taxon>Pirellulaceae</taxon>
        <taxon>Aporhodopirellula</taxon>
    </lineage>
</organism>
<gene>
    <name evidence="2" type="ORF">NB063_13985</name>
</gene>
<keyword evidence="3" id="KW-1185">Reference proteome</keyword>
<dbReference type="GO" id="GO:0005524">
    <property type="term" value="F:ATP binding"/>
    <property type="evidence" value="ECO:0007669"/>
    <property type="project" value="UniProtKB-KW"/>
</dbReference>
<comment type="caution">
    <text evidence="2">The sequence shown here is derived from an EMBL/GenBank/DDBJ whole genome shotgun (WGS) entry which is preliminary data.</text>
</comment>
<evidence type="ECO:0000313" key="2">
    <source>
        <dbReference type="EMBL" id="MCM2371718.1"/>
    </source>
</evidence>
<keyword evidence="2" id="KW-0547">Nucleotide-binding</keyword>
<dbReference type="SUPFAM" id="SSF52540">
    <property type="entry name" value="P-loop containing nucleoside triphosphate hydrolases"/>
    <property type="match status" value="1"/>
</dbReference>
<protein>
    <submittedName>
        <fullName evidence="2">ATP-binding protein</fullName>
    </submittedName>
</protein>
<keyword evidence="2" id="KW-0067">ATP-binding</keyword>
<evidence type="ECO:0000259" key="1">
    <source>
        <dbReference type="Pfam" id="PF13191"/>
    </source>
</evidence>
<dbReference type="InterPro" id="IPR027417">
    <property type="entry name" value="P-loop_NTPase"/>
</dbReference>
<dbReference type="Proteomes" id="UP001202961">
    <property type="component" value="Unassembled WGS sequence"/>
</dbReference>
<dbReference type="Gene3D" id="3.40.50.300">
    <property type="entry name" value="P-loop containing nucleotide triphosphate hydrolases"/>
    <property type="match status" value="1"/>
</dbReference>
<evidence type="ECO:0000313" key="3">
    <source>
        <dbReference type="Proteomes" id="UP001202961"/>
    </source>
</evidence>
<dbReference type="Pfam" id="PF13191">
    <property type="entry name" value="AAA_16"/>
    <property type="match status" value="1"/>
</dbReference>
<reference evidence="2 3" key="1">
    <citation type="journal article" date="2022" name="Syst. Appl. Microbiol.">
        <title>Rhodopirellula aestuarii sp. nov., a novel member of the genus Rhodopirellula isolated from brackish sediments collected in the Tagus River estuary, Portugal.</title>
        <authorList>
            <person name="Vitorino I.R."/>
            <person name="Klimek D."/>
            <person name="Calusinska M."/>
            <person name="Lobo-da-Cunha A."/>
            <person name="Vasconcelos V."/>
            <person name="Lage O.M."/>
        </authorList>
    </citation>
    <scope>NUCLEOTIDE SEQUENCE [LARGE SCALE GENOMIC DNA]</scope>
    <source>
        <strain evidence="2 3">ICT_H3.1</strain>
    </source>
</reference>
<dbReference type="InterPro" id="IPR041664">
    <property type="entry name" value="AAA_16"/>
</dbReference>
<feature type="domain" description="Orc1-like AAA ATPase" evidence="1">
    <location>
        <begin position="42"/>
        <end position="115"/>
    </location>
</feature>
<name>A0ABT0U4A6_9BACT</name>
<sequence length="224" mass="25020">MSLPIQPPSPQSNPFASRYVRPGSLAFRFHNSGENEPPEVAIKNLVDRLREVRCGTIVGDHGTGKSTLLRELAATLEQEMPGGQWIQLTGPEPTSKMPFRDTIANVRSVRQLQRSVSPGGVLVIDGGEQIPAFARWWLAWRARRNGHFCLITSHADVAGFTTLYRTGLSPDLIKDLVEELLSDDKVPSGTETRLKLQRHLDSIELAKVSNLRELWDELYEIAQT</sequence>
<accession>A0ABT0U4A6</accession>